<evidence type="ECO:0000313" key="3">
    <source>
        <dbReference type="EMBL" id="MBB3063294.1"/>
    </source>
</evidence>
<evidence type="ECO:0000256" key="1">
    <source>
        <dbReference type="SAM" id="SignalP"/>
    </source>
</evidence>
<keyword evidence="4" id="KW-1185">Reference proteome</keyword>
<dbReference type="Proteomes" id="UP000535937">
    <property type="component" value="Unassembled WGS sequence"/>
</dbReference>
<evidence type="ECO:0000259" key="2">
    <source>
        <dbReference type="Pfam" id="PF06439"/>
    </source>
</evidence>
<feature type="domain" description="3-keto-alpha-glucoside-1,2-lyase/3-keto-2-hydroxy-glucal hydratase" evidence="2">
    <location>
        <begin position="36"/>
        <end position="264"/>
    </location>
</feature>
<dbReference type="AlphaFoldDB" id="A0A7W4WFK0"/>
<reference evidence="3 4" key="1">
    <citation type="submission" date="2020-08" db="EMBL/GenBank/DDBJ databases">
        <title>Genomic Encyclopedia of Type Strains, Phase III (KMG-III): the genomes of soil and plant-associated and newly described type strains.</title>
        <authorList>
            <person name="Whitman W."/>
        </authorList>
    </citation>
    <scope>NUCLEOTIDE SEQUENCE [LARGE SCALE GENOMIC DNA]</scope>
    <source>
        <strain evidence="3 4">CECT 8799</strain>
    </source>
</reference>
<dbReference type="Pfam" id="PF06439">
    <property type="entry name" value="3keto-disac_hyd"/>
    <property type="match status" value="1"/>
</dbReference>
<keyword evidence="1" id="KW-0732">Signal</keyword>
<dbReference type="EMBL" id="JACHWZ010000028">
    <property type="protein sequence ID" value="MBB3063294.1"/>
    <property type="molecule type" value="Genomic_DNA"/>
</dbReference>
<gene>
    <name evidence="3" type="ORF">FHS09_004152</name>
</gene>
<dbReference type="GO" id="GO:0016787">
    <property type="term" value="F:hydrolase activity"/>
    <property type="evidence" value="ECO:0007669"/>
    <property type="project" value="InterPro"/>
</dbReference>
<dbReference type="RefSeq" id="WP_183463350.1">
    <property type="nucleotide sequence ID" value="NZ_JACHWZ010000028.1"/>
</dbReference>
<accession>A0A7W4WFK0</accession>
<organism evidence="3 4">
    <name type="scientific">Microbulbifer rhizosphaerae</name>
    <dbReference type="NCBI Taxonomy" id="1562603"/>
    <lineage>
        <taxon>Bacteria</taxon>
        <taxon>Pseudomonadati</taxon>
        <taxon>Pseudomonadota</taxon>
        <taxon>Gammaproteobacteria</taxon>
        <taxon>Cellvibrionales</taxon>
        <taxon>Microbulbiferaceae</taxon>
        <taxon>Microbulbifer</taxon>
    </lineage>
</organism>
<dbReference type="InterPro" id="IPR010496">
    <property type="entry name" value="AL/BT2_dom"/>
</dbReference>
<proteinExistence type="predicted"/>
<evidence type="ECO:0000313" key="4">
    <source>
        <dbReference type="Proteomes" id="UP000535937"/>
    </source>
</evidence>
<dbReference type="Gene3D" id="2.60.120.560">
    <property type="entry name" value="Exo-inulinase, domain 1"/>
    <property type="match status" value="1"/>
</dbReference>
<sequence length="269" mass="30113">MLKPFTLFIATATLAVSMVTPCAGAEPDQPAAANGTWIQLFNGKDLDGWTPKFRGHELGENYRNTFRVENGALVVSYDEWDKFDSEFGHLFYKDKFSHYRLRVQYRIVGEQVENGPPWALRNNGMMLHSQPPNTMDINQNFPVSIEVQLLGGDGENERASLNACTPGTNIVMDGKLITDHCIPATVKKTFHGDQLVTAEMEVCGGDVIRHIVDGEVMMEYEKPQLDPKDADAKKLITGEDLLLREGYIAIQAESHPTVFEKIELMVLEP</sequence>
<comment type="caution">
    <text evidence="3">The sequence shown here is derived from an EMBL/GenBank/DDBJ whole genome shotgun (WGS) entry which is preliminary data.</text>
</comment>
<name>A0A7W4WFK0_9GAMM</name>
<feature type="chain" id="PRO_5031151002" description="3-keto-alpha-glucoside-1,2-lyase/3-keto-2-hydroxy-glucal hydratase domain-containing protein" evidence="1">
    <location>
        <begin position="26"/>
        <end position="269"/>
    </location>
</feature>
<protein>
    <recommendedName>
        <fullName evidence="2">3-keto-alpha-glucoside-1,2-lyase/3-keto-2-hydroxy-glucal hydratase domain-containing protein</fullName>
    </recommendedName>
</protein>
<feature type="signal peptide" evidence="1">
    <location>
        <begin position="1"/>
        <end position="25"/>
    </location>
</feature>